<gene>
    <name evidence="4" type="ORF">EJ02DRAFT_462340</name>
</gene>
<dbReference type="PANTHER" id="PTHR31001">
    <property type="entry name" value="UNCHARACTERIZED TRANSCRIPTIONAL REGULATORY PROTEIN"/>
    <property type="match status" value="1"/>
</dbReference>
<evidence type="ECO:0000256" key="1">
    <source>
        <dbReference type="ARBA" id="ARBA00004123"/>
    </source>
</evidence>
<dbReference type="EMBL" id="ML976002">
    <property type="protein sequence ID" value="KAF1946662.1"/>
    <property type="molecule type" value="Genomic_DNA"/>
</dbReference>
<dbReference type="AlphaFoldDB" id="A0A6A5T450"/>
<dbReference type="GO" id="GO:0008270">
    <property type="term" value="F:zinc ion binding"/>
    <property type="evidence" value="ECO:0007669"/>
    <property type="project" value="InterPro"/>
</dbReference>
<dbReference type="Pfam" id="PF04082">
    <property type="entry name" value="Fungal_trans"/>
    <property type="match status" value="1"/>
</dbReference>
<dbReference type="InterPro" id="IPR050613">
    <property type="entry name" value="Sec_Metabolite_Reg"/>
</dbReference>
<dbReference type="Proteomes" id="UP000800038">
    <property type="component" value="Unassembled WGS sequence"/>
</dbReference>
<name>A0A6A5T450_9PLEO</name>
<dbReference type="SMART" id="SM00906">
    <property type="entry name" value="Fungal_trans"/>
    <property type="match status" value="1"/>
</dbReference>
<evidence type="ECO:0000259" key="3">
    <source>
        <dbReference type="SMART" id="SM00906"/>
    </source>
</evidence>
<dbReference type="GO" id="GO:0005634">
    <property type="term" value="C:nucleus"/>
    <property type="evidence" value="ECO:0007669"/>
    <property type="project" value="UniProtKB-SubCell"/>
</dbReference>
<evidence type="ECO:0000313" key="4">
    <source>
        <dbReference type="EMBL" id="KAF1946662.1"/>
    </source>
</evidence>
<dbReference type="InterPro" id="IPR007219">
    <property type="entry name" value="XnlR_reg_dom"/>
</dbReference>
<proteinExistence type="predicted"/>
<dbReference type="OrthoDB" id="4934715at2759"/>
<protein>
    <recommendedName>
        <fullName evidence="3">Xylanolytic transcriptional activator regulatory domain-containing protein</fullName>
    </recommendedName>
</protein>
<reference evidence="4" key="1">
    <citation type="journal article" date="2020" name="Stud. Mycol.">
        <title>101 Dothideomycetes genomes: a test case for predicting lifestyles and emergence of pathogens.</title>
        <authorList>
            <person name="Haridas S."/>
            <person name="Albert R."/>
            <person name="Binder M."/>
            <person name="Bloem J."/>
            <person name="Labutti K."/>
            <person name="Salamov A."/>
            <person name="Andreopoulos B."/>
            <person name="Baker S."/>
            <person name="Barry K."/>
            <person name="Bills G."/>
            <person name="Bluhm B."/>
            <person name="Cannon C."/>
            <person name="Castanera R."/>
            <person name="Culley D."/>
            <person name="Daum C."/>
            <person name="Ezra D."/>
            <person name="Gonzalez J."/>
            <person name="Henrissat B."/>
            <person name="Kuo A."/>
            <person name="Liang C."/>
            <person name="Lipzen A."/>
            <person name="Lutzoni F."/>
            <person name="Magnuson J."/>
            <person name="Mondo S."/>
            <person name="Nolan M."/>
            <person name="Ohm R."/>
            <person name="Pangilinan J."/>
            <person name="Park H.-J."/>
            <person name="Ramirez L."/>
            <person name="Alfaro M."/>
            <person name="Sun H."/>
            <person name="Tritt A."/>
            <person name="Yoshinaga Y."/>
            <person name="Zwiers L.-H."/>
            <person name="Turgeon B."/>
            <person name="Goodwin S."/>
            <person name="Spatafora J."/>
            <person name="Crous P."/>
            <person name="Grigoriev I."/>
        </authorList>
    </citation>
    <scope>NUCLEOTIDE SEQUENCE</scope>
    <source>
        <strain evidence="4">CBS 161.51</strain>
    </source>
</reference>
<organism evidence="4 5">
    <name type="scientific">Clathrospora elynae</name>
    <dbReference type="NCBI Taxonomy" id="706981"/>
    <lineage>
        <taxon>Eukaryota</taxon>
        <taxon>Fungi</taxon>
        <taxon>Dikarya</taxon>
        <taxon>Ascomycota</taxon>
        <taxon>Pezizomycotina</taxon>
        <taxon>Dothideomycetes</taxon>
        <taxon>Pleosporomycetidae</taxon>
        <taxon>Pleosporales</taxon>
        <taxon>Diademaceae</taxon>
        <taxon>Clathrospora</taxon>
    </lineage>
</organism>
<dbReference type="PANTHER" id="PTHR31001:SF74">
    <property type="entry name" value="ZN(II)2CYS6 TRANSCRIPTION FACTOR (EUROFUNG)"/>
    <property type="match status" value="1"/>
</dbReference>
<accession>A0A6A5T450</accession>
<dbReference type="CDD" id="cd12148">
    <property type="entry name" value="fungal_TF_MHR"/>
    <property type="match status" value="1"/>
</dbReference>
<keyword evidence="5" id="KW-1185">Reference proteome</keyword>
<dbReference type="GO" id="GO:0006351">
    <property type="term" value="P:DNA-templated transcription"/>
    <property type="evidence" value="ECO:0007669"/>
    <property type="project" value="InterPro"/>
</dbReference>
<evidence type="ECO:0000256" key="2">
    <source>
        <dbReference type="ARBA" id="ARBA00023242"/>
    </source>
</evidence>
<comment type="subcellular location">
    <subcellularLocation>
        <location evidence="1">Nucleus</location>
    </subcellularLocation>
</comment>
<sequence length="499" mass="56124">MCLATQFQRYKLDPSVQTAAGSPDEQYLQLTVGAFRQRIVQCLILGDYIKGGPHALETLMLYFTVELFLSNDAEPDVWILVGTIIQIAMRMCYHRDPRHFQGMTPFSSEMRRRIWATIVALDLIISAQVGLPRLIKQWQADTMELSNLQDREFGKATKCMPPSRPETDLTPMLFRIVSARILTAMGAVWCQPPCGPQGLSAHNVSQRKYRSQFPEHNNITIHTCSIPSATNMWDFATDTRTYTHDDVMKVDSKLQAAHASIPQCLKWSFAGLANSPQTMMQKMSLDMVFYRAKIVLHRRYLHRSTKAQYTPSRQACLDAALKLLEYQHNLQEKTDIFGQLYHDRWRISSIVKHDFLLASSILCSYLQQAHQTDVGSQAMDITIHSALERTHGIWLRSSSESKEARKAATAFGVVLGIAGSTASGEAHARLETPFATASMSAYADIGSYQGRPSFHDAAINISKLIWASSDIHTDVNMQYQGADATTWTDWCAPAAMDTF</sequence>
<evidence type="ECO:0000313" key="5">
    <source>
        <dbReference type="Proteomes" id="UP000800038"/>
    </source>
</evidence>
<dbReference type="GO" id="GO:0003677">
    <property type="term" value="F:DNA binding"/>
    <property type="evidence" value="ECO:0007669"/>
    <property type="project" value="InterPro"/>
</dbReference>
<keyword evidence="2" id="KW-0539">Nucleus</keyword>
<feature type="domain" description="Xylanolytic transcriptional activator regulatory" evidence="3">
    <location>
        <begin position="77"/>
        <end position="151"/>
    </location>
</feature>